<organism evidence="1">
    <name type="scientific">hydrothermal vent metagenome</name>
    <dbReference type="NCBI Taxonomy" id="652676"/>
    <lineage>
        <taxon>unclassified sequences</taxon>
        <taxon>metagenomes</taxon>
        <taxon>ecological metagenomes</taxon>
    </lineage>
</organism>
<protein>
    <submittedName>
        <fullName evidence="1">Uncharacterized protein</fullName>
    </submittedName>
</protein>
<reference evidence="1" key="1">
    <citation type="submission" date="2018-06" db="EMBL/GenBank/DDBJ databases">
        <authorList>
            <person name="Zhirakovskaya E."/>
        </authorList>
    </citation>
    <scope>NUCLEOTIDE SEQUENCE</scope>
</reference>
<dbReference type="EMBL" id="UOEH01000635">
    <property type="protein sequence ID" value="VAW08071.1"/>
    <property type="molecule type" value="Genomic_DNA"/>
</dbReference>
<sequence length="25" mass="2478">MGKGITIALIASLALNVFAIGFISG</sequence>
<dbReference type="AlphaFoldDB" id="A0A3B0SP55"/>
<feature type="non-terminal residue" evidence="1">
    <location>
        <position position="25"/>
    </location>
</feature>
<proteinExistence type="predicted"/>
<name>A0A3B0SP55_9ZZZZ</name>
<evidence type="ECO:0000313" key="1">
    <source>
        <dbReference type="EMBL" id="VAW08071.1"/>
    </source>
</evidence>
<gene>
    <name evidence="1" type="ORF">MNBD_ALPHA05-2254</name>
</gene>
<accession>A0A3B0SP55</accession>